<dbReference type="InterPro" id="IPR029058">
    <property type="entry name" value="AB_hydrolase_fold"/>
</dbReference>
<accession>A0A0A6U8E4</accession>
<dbReference type="PROSITE" id="PS01174">
    <property type="entry name" value="LIPASE_GDXG_SER"/>
    <property type="match status" value="1"/>
</dbReference>
<dbReference type="eggNOG" id="COG0657">
    <property type="taxonomic scope" value="Bacteria"/>
</dbReference>
<dbReference type="InterPro" id="IPR013094">
    <property type="entry name" value="AB_hydrolase_3"/>
</dbReference>
<evidence type="ECO:0000256" key="3">
    <source>
        <dbReference type="PROSITE-ProRule" id="PRU10038"/>
    </source>
</evidence>
<dbReference type="Gene3D" id="3.40.50.1820">
    <property type="entry name" value="alpha/beta hydrolase"/>
    <property type="match status" value="1"/>
</dbReference>
<keyword evidence="2" id="KW-0378">Hydrolase</keyword>
<feature type="active site" evidence="3">
    <location>
        <position position="180"/>
    </location>
</feature>
<evidence type="ECO:0000256" key="2">
    <source>
        <dbReference type="ARBA" id="ARBA00022801"/>
    </source>
</evidence>
<evidence type="ECO:0000313" key="6">
    <source>
        <dbReference type="Proteomes" id="UP000054537"/>
    </source>
</evidence>
<evidence type="ECO:0000256" key="1">
    <source>
        <dbReference type="ARBA" id="ARBA00010515"/>
    </source>
</evidence>
<dbReference type="InterPro" id="IPR050300">
    <property type="entry name" value="GDXG_lipolytic_enzyme"/>
</dbReference>
<dbReference type="InterPro" id="IPR002168">
    <property type="entry name" value="Lipase_GDXG_HIS_AS"/>
</dbReference>
<dbReference type="PROSITE" id="PS01173">
    <property type="entry name" value="LIPASE_GDXG_HIS"/>
    <property type="match status" value="1"/>
</dbReference>
<reference evidence="5 6" key="1">
    <citation type="submission" date="2014-10" db="EMBL/GenBank/DDBJ databases">
        <title>Draft genome sequence of Actinoplanes utahensis NRRL 12052.</title>
        <authorList>
            <person name="Velasco-Bucheli B."/>
            <person name="del Cerro C."/>
            <person name="Hormigo D."/>
            <person name="Garcia J.L."/>
            <person name="Acebal C."/>
            <person name="Arroyo M."/>
            <person name="de la Mata I."/>
        </authorList>
    </citation>
    <scope>NUCLEOTIDE SEQUENCE [LARGE SCALE GENOMIC DNA]</scope>
    <source>
        <strain evidence="5 6">NRRL 12052</strain>
    </source>
</reference>
<sequence length="336" mass="35085">MLRTAGIAGAAIAGTALARIVLTRRRALAAVPAELRHPLLLLPVHLRSAAVVRLLTSLPVRPSALVDGVEAGHRVVAGHAGAPPVAVHVYEPHGRERPSGALLWIHGGGYVIGDPATYHDVCSSIAAELGVLVVSVGYRLAPADPFPAGLDDCYSALAWLHGHAGELGVDPARIAVAGDSAGGGLAACLAQLAHDRGEVPVAFQALVYPMLDDRTVLRADHAGTGMFVWSPASNRFGWSAYLGHEPTVEAPASYAVAARRDDLTGLPPAWIGVGDLDLFHAEDIAYARRLRESGVPCDLHVVPGMYHGADALFRRAPVMTGFRASMISALRSALAG</sequence>
<dbReference type="InterPro" id="IPR033140">
    <property type="entry name" value="Lipase_GDXG_put_SER_AS"/>
</dbReference>
<dbReference type="EMBL" id="JRTT01000138">
    <property type="protein sequence ID" value="KHD72290.1"/>
    <property type="molecule type" value="Genomic_DNA"/>
</dbReference>
<dbReference type="GO" id="GO:0016787">
    <property type="term" value="F:hydrolase activity"/>
    <property type="evidence" value="ECO:0007669"/>
    <property type="project" value="UniProtKB-KW"/>
</dbReference>
<name>A0A0A6U8E4_ACTUT</name>
<dbReference type="AlphaFoldDB" id="A0A0A6U8E4"/>
<dbReference type="Proteomes" id="UP000054537">
    <property type="component" value="Unassembled WGS sequence"/>
</dbReference>
<comment type="similarity">
    <text evidence="1">Belongs to the 'GDXG' lipolytic enzyme family.</text>
</comment>
<dbReference type="PANTHER" id="PTHR48081">
    <property type="entry name" value="AB HYDROLASE SUPERFAMILY PROTEIN C4A8.06C"/>
    <property type="match status" value="1"/>
</dbReference>
<evidence type="ECO:0000259" key="4">
    <source>
        <dbReference type="Pfam" id="PF07859"/>
    </source>
</evidence>
<dbReference type="SUPFAM" id="SSF53474">
    <property type="entry name" value="alpha/beta-Hydrolases"/>
    <property type="match status" value="1"/>
</dbReference>
<protein>
    <recommendedName>
        <fullName evidence="4">Alpha/beta hydrolase fold-3 domain-containing protein</fullName>
    </recommendedName>
</protein>
<comment type="caution">
    <text evidence="5">The sequence shown here is derived from an EMBL/GenBank/DDBJ whole genome shotgun (WGS) entry which is preliminary data.</text>
</comment>
<feature type="domain" description="Alpha/beta hydrolase fold-3" evidence="4">
    <location>
        <begin position="102"/>
        <end position="308"/>
    </location>
</feature>
<keyword evidence="6" id="KW-1185">Reference proteome</keyword>
<dbReference type="OrthoDB" id="3181909at2"/>
<proteinExistence type="inferred from homology"/>
<evidence type="ECO:0000313" key="5">
    <source>
        <dbReference type="EMBL" id="KHD72290.1"/>
    </source>
</evidence>
<gene>
    <name evidence="5" type="ORF">MB27_41120</name>
</gene>
<dbReference type="Pfam" id="PF07859">
    <property type="entry name" value="Abhydrolase_3"/>
    <property type="match status" value="1"/>
</dbReference>
<organism evidence="5 6">
    <name type="scientific">Actinoplanes utahensis</name>
    <dbReference type="NCBI Taxonomy" id="1869"/>
    <lineage>
        <taxon>Bacteria</taxon>
        <taxon>Bacillati</taxon>
        <taxon>Actinomycetota</taxon>
        <taxon>Actinomycetes</taxon>
        <taxon>Micromonosporales</taxon>
        <taxon>Micromonosporaceae</taxon>
        <taxon>Actinoplanes</taxon>
    </lineage>
</organism>
<dbReference type="STRING" id="1869.MB27_41120"/>
<dbReference type="PANTHER" id="PTHR48081:SF8">
    <property type="entry name" value="ALPHA_BETA HYDROLASE FOLD-3 DOMAIN-CONTAINING PROTEIN-RELATED"/>
    <property type="match status" value="1"/>
</dbReference>